<reference evidence="6" key="2">
    <citation type="submission" date="2014-06" db="EMBL/GenBank/DDBJ databases">
        <authorList>
            <person name="Genoscope - CEA"/>
        </authorList>
    </citation>
    <scope>NUCLEOTIDE SEQUENCE</scope>
</reference>
<organism evidence="6 7">
    <name type="scientific">Brassica napus</name>
    <name type="common">Rape</name>
    <dbReference type="NCBI Taxonomy" id="3708"/>
    <lineage>
        <taxon>Eukaryota</taxon>
        <taxon>Viridiplantae</taxon>
        <taxon>Streptophyta</taxon>
        <taxon>Embryophyta</taxon>
        <taxon>Tracheophyta</taxon>
        <taxon>Spermatophyta</taxon>
        <taxon>Magnoliopsida</taxon>
        <taxon>eudicotyledons</taxon>
        <taxon>Gunneridae</taxon>
        <taxon>Pentapetalae</taxon>
        <taxon>rosids</taxon>
        <taxon>malvids</taxon>
        <taxon>Brassicales</taxon>
        <taxon>Brassicaceae</taxon>
        <taxon>Brassiceae</taxon>
        <taxon>Brassica</taxon>
    </lineage>
</organism>
<dbReference type="Pfam" id="PF01535">
    <property type="entry name" value="PPR"/>
    <property type="match status" value="3"/>
</dbReference>
<name>A0A078H7U4_BRANA</name>
<comment type="similarity">
    <text evidence="1">Belongs to the PPR family. P subfamily.</text>
</comment>
<dbReference type="PANTHER" id="PTHR47936">
    <property type="entry name" value="PPR_LONG DOMAIN-CONTAINING PROTEIN"/>
    <property type="match status" value="1"/>
</dbReference>
<dbReference type="Proteomes" id="UP000028999">
    <property type="component" value="Unassembled WGS sequence"/>
</dbReference>
<keyword evidence="2" id="KW-0677">Repeat</keyword>
<dbReference type="Proteomes" id="UP001295469">
    <property type="component" value="Chromosome A06"/>
</dbReference>
<evidence type="ECO:0000313" key="5">
    <source>
        <dbReference type="EMBL" id="CDY33453.1"/>
    </source>
</evidence>
<dbReference type="KEGG" id="bna:106397183"/>
<dbReference type="NCBIfam" id="TIGR00756">
    <property type="entry name" value="PPR"/>
    <property type="match status" value="7"/>
</dbReference>
<dbReference type="InterPro" id="IPR011990">
    <property type="entry name" value="TPR-like_helical_dom_sf"/>
</dbReference>
<reference evidence="4" key="3">
    <citation type="submission" date="2021-01" db="EMBL/GenBank/DDBJ databases">
        <authorList>
            <consortium name="Genoscope - CEA"/>
            <person name="William W."/>
        </authorList>
    </citation>
    <scope>NUCLEOTIDE SEQUENCE</scope>
</reference>
<dbReference type="Gene3D" id="1.25.40.10">
    <property type="entry name" value="Tetratricopeptide repeat domain"/>
    <property type="match status" value="4"/>
</dbReference>
<dbReference type="OMA" id="KWPKQIT"/>
<dbReference type="FunFam" id="1.25.40.10:FF:000558">
    <property type="entry name" value="Pentatricopeptide repeat-containing protein At5g39710"/>
    <property type="match status" value="1"/>
</dbReference>
<dbReference type="Gramene" id="CDY33453">
    <property type="protein sequence ID" value="CDY33453"/>
    <property type="gene ID" value="GSBRNA2T00054690001"/>
</dbReference>
<gene>
    <name evidence="6" type="primary">BnaC03g56700D</name>
    <name evidence="5" type="synonym">BnaA06g36200D</name>
    <name evidence="4" type="ORF">DARMORV10_A06P46180.1</name>
    <name evidence="5" type="ORF">GSBRNA2T00054690001</name>
    <name evidence="6" type="ORF">GSBRNA2T00057003001</name>
</gene>
<reference evidence="6 7" key="1">
    <citation type="journal article" date="2014" name="Science">
        <title>Plant genetics. Early allopolyploid evolution in the post-Neolithic Brassica napus oilseed genome.</title>
        <authorList>
            <person name="Chalhoub B."/>
            <person name="Denoeud F."/>
            <person name="Liu S."/>
            <person name="Parkin I.A."/>
            <person name="Tang H."/>
            <person name="Wang X."/>
            <person name="Chiquet J."/>
            <person name="Belcram H."/>
            <person name="Tong C."/>
            <person name="Samans B."/>
            <person name="Correa M."/>
            <person name="Da Silva C."/>
            <person name="Just J."/>
            <person name="Falentin C."/>
            <person name="Koh C.S."/>
            <person name="Le Clainche I."/>
            <person name="Bernard M."/>
            <person name="Bento P."/>
            <person name="Noel B."/>
            <person name="Labadie K."/>
            <person name="Alberti A."/>
            <person name="Charles M."/>
            <person name="Arnaud D."/>
            <person name="Guo H."/>
            <person name="Daviaud C."/>
            <person name="Alamery S."/>
            <person name="Jabbari K."/>
            <person name="Zhao M."/>
            <person name="Edger P.P."/>
            <person name="Chelaifa H."/>
            <person name="Tack D."/>
            <person name="Lassalle G."/>
            <person name="Mestiri I."/>
            <person name="Schnel N."/>
            <person name="Le Paslier M.C."/>
            <person name="Fan G."/>
            <person name="Renault V."/>
            <person name="Bayer P.E."/>
            <person name="Golicz A.A."/>
            <person name="Manoli S."/>
            <person name="Lee T.H."/>
            <person name="Thi V.H."/>
            <person name="Chalabi S."/>
            <person name="Hu Q."/>
            <person name="Fan C."/>
            <person name="Tollenaere R."/>
            <person name="Lu Y."/>
            <person name="Battail C."/>
            <person name="Shen J."/>
            <person name="Sidebottom C.H."/>
            <person name="Wang X."/>
            <person name="Canaguier A."/>
            <person name="Chauveau A."/>
            <person name="Berard A."/>
            <person name="Deniot G."/>
            <person name="Guan M."/>
            <person name="Liu Z."/>
            <person name="Sun F."/>
            <person name="Lim Y.P."/>
            <person name="Lyons E."/>
            <person name="Town C.D."/>
            <person name="Bancroft I."/>
            <person name="Wang X."/>
            <person name="Meng J."/>
            <person name="Ma J."/>
            <person name="Pires J.C."/>
            <person name="King G.J."/>
            <person name="Brunel D."/>
            <person name="Delourme R."/>
            <person name="Renard M."/>
            <person name="Aury J.M."/>
            <person name="Adams K.L."/>
            <person name="Batley J."/>
            <person name="Snowdon R.J."/>
            <person name="Tost J."/>
            <person name="Edwards D."/>
            <person name="Zhou Y."/>
            <person name="Hua W."/>
            <person name="Sharpe A.G."/>
            <person name="Paterson A.H."/>
            <person name="Guan C."/>
            <person name="Wincker P."/>
        </authorList>
    </citation>
    <scope>NUCLEOTIDE SEQUENCE [LARGE SCALE GENOMIC DNA]</scope>
    <source>
        <strain evidence="7">cv. Darmor-bzh</strain>
    </source>
</reference>
<dbReference type="OrthoDB" id="185373at2759"/>
<sequence>MGSKAKMFKWSKDITPSQVIKLMRAEKDVEKLISVFDSATAEYANGFLHDQSSFSYMVSRLVSANKFKAAEDLVARMKVENCVVSEDTLLSICRGYGRVHRPFDSLRVFHKMKDFDCDPSHKGYVTLLAILVEENQLKLAFKFYKNMREIGLPPTVASLNVLIKALCRNEKTVDAGLKIFLEMPKRGCEPDSYTYGTLISGLCRFGRIDEAKKLFEEMVEKDCSPTVVTYTSMIHGLCGSKNVEEAMRYLEEMRRKGIEPNVFTYSSLMDGLCKDGRPLQAMELFETMMAKGCRPNMVTYSTLITGLCKEKKIQEAVELLDRMNLQGLKPDAGLYGKVISGFCNVSKFREAANFLDEMILGGITPNRLTWNIHVKTSNEVVRGLCASYPTRAFTLYLSMRSRGISVEVETLDSLVKCLCKKGEFQKAVQLVNEIVADGCIPNKGTWKVLIGHTLDKTIVGEASESLLRDLEI</sequence>
<proteinExistence type="inferred from homology"/>
<dbReference type="STRING" id="3708.A0A078H7U4"/>
<feature type="repeat" description="PPR" evidence="3">
    <location>
        <begin position="120"/>
        <end position="154"/>
    </location>
</feature>
<feature type="repeat" description="PPR" evidence="3">
    <location>
        <begin position="331"/>
        <end position="365"/>
    </location>
</feature>
<feature type="repeat" description="PPR" evidence="3">
    <location>
        <begin position="155"/>
        <end position="190"/>
    </location>
</feature>
<evidence type="ECO:0000256" key="2">
    <source>
        <dbReference type="ARBA" id="ARBA00022737"/>
    </source>
</evidence>
<dbReference type="PROSITE" id="PS51375">
    <property type="entry name" value="PPR"/>
    <property type="match status" value="8"/>
</dbReference>
<feature type="repeat" description="PPR" evidence="3">
    <location>
        <begin position="261"/>
        <end position="295"/>
    </location>
</feature>
<dbReference type="SUPFAM" id="SSF81901">
    <property type="entry name" value="HCP-like"/>
    <property type="match status" value="1"/>
</dbReference>
<protein>
    <submittedName>
        <fullName evidence="4">(rape) hypothetical protein</fullName>
    </submittedName>
    <submittedName>
        <fullName evidence="5">BnaA06g36200D protein</fullName>
    </submittedName>
    <submittedName>
        <fullName evidence="6">BnaC03g56700D protein</fullName>
    </submittedName>
</protein>
<dbReference type="PANTHER" id="PTHR47936:SF1">
    <property type="entry name" value="PENTATRICOPEPTIDE REPEAT-CONTAINING PROTEIN GUN1, CHLOROPLASTIC"/>
    <property type="match status" value="1"/>
</dbReference>
<dbReference type="Pfam" id="PF12854">
    <property type="entry name" value="PPR_1"/>
    <property type="match status" value="2"/>
</dbReference>
<evidence type="ECO:0000313" key="6">
    <source>
        <dbReference type="EMBL" id="CDY34570.1"/>
    </source>
</evidence>
<dbReference type="InterPro" id="IPR002885">
    <property type="entry name" value="PPR_rpt"/>
</dbReference>
<dbReference type="Pfam" id="PF13041">
    <property type="entry name" value="PPR_2"/>
    <property type="match status" value="2"/>
</dbReference>
<dbReference type="EMBL" id="HG994360">
    <property type="protein sequence ID" value="CAF2091239.1"/>
    <property type="molecule type" value="Genomic_DNA"/>
</dbReference>
<dbReference type="AlphaFoldDB" id="A0A078H7U4"/>
<feature type="repeat" description="PPR" evidence="3">
    <location>
        <begin position="191"/>
        <end position="225"/>
    </location>
</feature>
<evidence type="ECO:0000313" key="7">
    <source>
        <dbReference type="Proteomes" id="UP000028999"/>
    </source>
</evidence>
<dbReference type="EMBL" id="LK032337">
    <property type="protein sequence ID" value="CDY34570.1"/>
    <property type="molecule type" value="Genomic_DNA"/>
</dbReference>
<evidence type="ECO:0000256" key="3">
    <source>
        <dbReference type="PROSITE-ProRule" id="PRU00708"/>
    </source>
</evidence>
<evidence type="ECO:0000256" key="1">
    <source>
        <dbReference type="ARBA" id="ARBA00007626"/>
    </source>
</evidence>
<feature type="repeat" description="PPR" evidence="3">
    <location>
        <begin position="226"/>
        <end position="260"/>
    </location>
</feature>
<evidence type="ECO:0000313" key="4">
    <source>
        <dbReference type="EMBL" id="CAF2091239.1"/>
    </source>
</evidence>
<dbReference type="Gramene" id="CDY34570">
    <property type="protein sequence ID" value="CDY34570"/>
    <property type="gene ID" value="GSBRNA2T00057003001"/>
</dbReference>
<keyword evidence="7" id="KW-1185">Reference proteome</keyword>
<feature type="repeat" description="PPR" evidence="3">
    <location>
        <begin position="296"/>
        <end position="330"/>
    </location>
</feature>
<dbReference type="EMBL" id="LK032315">
    <property type="protein sequence ID" value="CDY33453.1"/>
    <property type="molecule type" value="Genomic_DNA"/>
</dbReference>
<feature type="repeat" description="PPR" evidence="3">
    <location>
        <begin position="407"/>
        <end position="441"/>
    </location>
</feature>
<accession>A0A078H7U4</accession>
<dbReference type="PaxDb" id="3708-A0A078H7U4"/>